<keyword evidence="2" id="KW-0963">Cytoplasm</keyword>
<dbReference type="EMBL" id="KK943039">
    <property type="protein sequence ID" value="KFQ52209.1"/>
    <property type="molecule type" value="Genomic_DNA"/>
</dbReference>
<protein>
    <submittedName>
        <fullName evidence="6">Sperm-associated antigen 1</fullName>
    </submittedName>
</protein>
<dbReference type="AlphaFoldDB" id="A0A091S6R7"/>
<gene>
    <name evidence="6" type="ORF">N333_04742</name>
</gene>
<dbReference type="GO" id="GO:0005829">
    <property type="term" value="C:cytosol"/>
    <property type="evidence" value="ECO:0007669"/>
    <property type="project" value="TreeGrafter"/>
</dbReference>
<proteinExistence type="predicted"/>
<evidence type="ECO:0000256" key="1">
    <source>
        <dbReference type="ARBA" id="ARBA00004496"/>
    </source>
</evidence>
<dbReference type="InterPro" id="IPR051982">
    <property type="entry name" value="CiliaryAsmbly_MitoImport"/>
</dbReference>
<reference evidence="6 7" key="1">
    <citation type="submission" date="2014-04" db="EMBL/GenBank/DDBJ databases">
        <title>Genome evolution of avian class.</title>
        <authorList>
            <person name="Zhang G."/>
            <person name="Li C."/>
        </authorList>
    </citation>
    <scope>NUCLEOTIDE SEQUENCE [LARGE SCALE GENOMIC DNA]</scope>
    <source>
        <strain evidence="6">BGI_N333</strain>
    </source>
</reference>
<dbReference type="PANTHER" id="PTHR45984:SF3">
    <property type="entry name" value="SPERM-ASSOCIATED ANTIGEN 1"/>
    <property type="match status" value="1"/>
</dbReference>
<name>A0A091S6R7_NESNO</name>
<keyword evidence="4" id="KW-0802">TPR repeat</keyword>
<dbReference type="PANTHER" id="PTHR45984">
    <property type="entry name" value="RNA (RNA) POLYMERASE II ASSOCIATED PROTEIN HOMOLOG"/>
    <property type="match status" value="1"/>
</dbReference>
<accession>A0A091S6R7</accession>
<feature type="non-terminal residue" evidence="6">
    <location>
        <position position="131"/>
    </location>
</feature>
<sequence length="131" mass="14982">EKLHVSEPTNAYDFGQIINAVNANKDKAACADLLTVTDPKKLPVLLSNKLEGEIFVFFIQSLEYYVVGRDPGLVYQHLLYLSKAERFKVVLALLSKNEKEQVQQLFDLLSENQNNQYSSEDLKSLKKIYEL</sequence>
<feature type="domain" description="RNA-polymerase II-associated protein 3-like C-terminal" evidence="5">
    <location>
        <begin position="8"/>
        <end position="99"/>
    </location>
</feature>
<evidence type="ECO:0000313" key="6">
    <source>
        <dbReference type="EMBL" id="KFQ52209.1"/>
    </source>
</evidence>
<evidence type="ECO:0000256" key="2">
    <source>
        <dbReference type="ARBA" id="ARBA00022490"/>
    </source>
</evidence>
<comment type="subcellular location">
    <subcellularLocation>
        <location evidence="1">Cytoplasm</location>
    </subcellularLocation>
</comment>
<evidence type="ECO:0000256" key="4">
    <source>
        <dbReference type="ARBA" id="ARBA00022803"/>
    </source>
</evidence>
<dbReference type="Proteomes" id="UP000053840">
    <property type="component" value="Unassembled WGS sequence"/>
</dbReference>
<feature type="non-terminal residue" evidence="6">
    <location>
        <position position="1"/>
    </location>
</feature>
<evidence type="ECO:0000259" key="5">
    <source>
        <dbReference type="Pfam" id="PF13877"/>
    </source>
</evidence>
<dbReference type="InterPro" id="IPR025986">
    <property type="entry name" value="RPAP3-like_C"/>
</dbReference>
<evidence type="ECO:0000256" key="3">
    <source>
        <dbReference type="ARBA" id="ARBA00022737"/>
    </source>
</evidence>
<keyword evidence="7" id="KW-1185">Reference proteome</keyword>
<keyword evidence="3" id="KW-0677">Repeat</keyword>
<organism evidence="6 7">
    <name type="scientific">Nestor notabilis</name>
    <name type="common">Kea</name>
    <dbReference type="NCBI Taxonomy" id="176057"/>
    <lineage>
        <taxon>Eukaryota</taxon>
        <taxon>Metazoa</taxon>
        <taxon>Chordata</taxon>
        <taxon>Craniata</taxon>
        <taxon>Vertebrata</taxon>
        <taxon>Euteleostomi</taxon>
        <taxon>Archelosauria</taxon>
        <taxon>Archosauria</taxon>
        <taxon>Dinosauria</taxon>
        <taxon>Saurischia</taxon>
        <taxon>Theropoda</taxon>
        <taxon>Coelurosauria</taxon>
        <taxon>Aves</taxon>
        <taxon>Neognathae</taxon>
        <taxon>Neoaves</taxon>
        <taxon>Telluraves</taxon>
        <taxon>Australaves</taxon>
        <taxon>Psittaciformes</taxon>
        <taxon>Psittacidae</taxon>
        <taxon>Nestor</taxon>
    </lineage>
</organism>
<evidence type="ECO:0000313" key="7">
    <source>
        <dbReference type="Proteomes" id="UP000053840"/>
    </source>
</evidence>
<dbReference type="Pfam" id="PF13877">
    <property type="entry name" value="RPAP3_C"/>
    <property type="match status" value="1"/>
</dbReference>